<dbReference type="InterPro" id="IPR013659">
    <property type="entry name" value="A_deaminase_N"/>
</dbReference>
<dbReference type="InterPro" id="IPR006330">
    <property type="entry name" value="Ado/ade_deaminase"/>
</dbReference>
<feature type="domain" description="Adenosine deaminase" evidence="10">
    <location>
        <begin position="162"/>
        <end position="453"/>
    </location>
</feature>
<reference evidence="12" key="1">
    <citation type="submission" date="2022-08" db="UniProtKB">
        <authorList>
            <consortium name="EnsemblMetazoa"/>
        </authorList>
    </citation>
    <scope>IDENTIFICATION</scope>
    <source>
        <strain evidence="12">05x7-T-G4-1.051#20</strain>
    </source>
</reference>
<feature type="domain" description="Adenosine/AMP deaminase N-terminal" evidence="11">
    <location>
        <begin position="1"/>
        <end position="61"/>
    </location>
</feature>
<evidence type="ECO:0000256" key="8">
    <source>
        <dbReference type="ARBA" id="ARBA00022801"/>
    </source>
</evidence>
<dbReference type="InterPro" id="IPR001365">
    <property type="entry name" value="A_deaminase_dom"/>
</dbReference>
<comment type="similarity">
    <text evidence="3">Belongs to the metallo-dependent hydrolases superfamily. Adenosine and AMP deaminases family. ADGF subfamily.</text>
</comment>
<proteinExistence type="inferred from homology"/>
<evidence type="ECO:0000256" key="5">
    <source>
        <dbReference type="ARBA" id="ARBA00022525"/>
    </source>
</evidence>
<dbReference type="FunFam" id="3.20.20.140:FF:000017">
    <property type="entry name" value="Adenosine deaminase 2"/>
    <property type="match status" value="1"/>
</dbReference>
<evidence type="ECO:0000256" key="1">
    <source>
        <dbReference type="ARBA" id="ARBA00001947"/>
    </source>
</evidence>
<comment type="catalytic activity">
    <reaction evidence="9">
        <text>adenosine + H2O + H(+) = inosine + NH4(+)</text>
        <dbReference type="Rhea" id="RHEA:24408"/>
        <dbReference type="ChEBI" id="CHEBI:15377"/>
        <dbReference type="ChEBI" id="CHEBI:15378"/>
        <dbReference type="ChEBI" id="CHEBI:16335"/>
        <dbReference type="ChEBI" id="CHEBI:17596"/>
        <dbReference type="ChEBI" id="CHEBI:28938"/>
        <dbReference type="EC" id="3.5.4.4"/>
    </reaction>
</comment>
<evidence type="ECO:0000259" key="10">
    <source>
        <dbReference type="Pfam" id="PF00962"/>
    </source>
</evidence>
<dbReference type="Pfam" id="PF08451">
    <property type="entry name" value="A_deaminase_N"/>
    <property type="match status" value="1"/>
</dbReference>
<dbReference type="EnsemblMetazoa" id="G6623.3">
    <property type="protein sequence ID" value="G6623.3:cds"/>
    <property type="gene ID" value="G6623"/>
</dbReference>
<evidence type="ECO:0000256" key="3">
    <source>
        <dbReference type="ARBA" id="ARBA00006083"/>
    </source>
</evidence>
<evidence type="ECO:0000256" key="6">
    <source>
        <dbReference type="ARBA" id="ARBA00022723"/>
    </source>
</evidence>
<dbReference type="GO" id="GO:0005615">
    <property type="term" value="C:extracellular space"/>
    <property type="evidence" value="ECO:0007669"/>
    <property type="project" value="InterPro"/>
</dbReference>
<dbReference type="AlphaFoldDB" id="A0A8W8NT65"/>
<evidence type="ECO:0000256" key="4">
    <source>
        <dbReference type="ARBA" id="ARBA00012784"/>
    </source>
</evidence>
<dbReference type="EC" id="3.5.4.4" evidence="4"/>
<evidence type="ECO:0000313" key="13">
    <source>
        <dbReference type="Proteomes" id="UP000005408"/>
    </source>
</evidence>
<dbReference type="EnsemblMetazoa" id="G6623.2">
    <property type="protein sequence ID" value="G6623.2:cds"/>
    <property type="gene ID" value="G6623"/>
</dbReference>
<dbReference type="GO" id="GO:0046103">
    <property type="term" value="P:inosine biosynthetic process"/>
    <property type="evidence" value="ECO:0007669"/>
    <property type="project" value="TreeGrafter"/>
</dbReference>
<dbReference type="GO" id="GO:0046872">
    <property type="term" value="F:metal ion binding"/>
    <property type="evidence" value="ECO:0007669"/>
    <property type="project" value="UniProtKB-KW"/>
</dbReference>
<organism evidence="12 13">
    <name type="scientific">Magallana gigas</name>
    <name type="common">Pacific oyster</name>
    <name type="synonym">Crassostrea gigas</name>
    <dbReference type="NCBI Taxonomy" id="29159"/>
    <lineage>
        <taxon>Eukaryota</taxon>
        <taxon>Metazoa</taxon>
        <taxon>Spiralia</taxon>
        <taxon>Lophotrochozoa</taxon>
        <taxon>Mollusca</taxon>
        <taxon>Bivalvia</taxon>
        <taxon>Autobranchia</taxon>
        <taxon>Pteriomorphia</taxon>
        <taxon>Ostreida</taxon>
        <taxon>Ostreoidea</taxon>
        <taxon>Ostreidae</taxon>
        <taxon>Magallana</taxon>
    </lineage>
</organism>
<dbReference type="InterPro" id="IPR006331">
    <property type="entry name" value="ADGF"/>
</dbReference>
<dbReference type="Pfam" id="PF00962">
    <property type="entry name" value="A_deaminase"/>
    <property type="match status" value="1"/>
</dbReference>
<keyword evidence="6" id="KW-0479">Metal-binding</keyword>
<name>A0A8W8NT65_MAGGI</name>
<keyword evidence="8" id="KW-0378">Hydrolase</keyword>
<comment type="cofactor">
    <cofactor evidence="1">
        <name>Zn(2+)</name>
        <dbReference type="ChEBI" id="CHEBI:29105"/>
    </cofactor>
</comment>
<keyword evidence="7" id="KW-0732">Signal</keyword>
<comment type="subcellular location">
    <subcellularLocation>
        <location evidence="2">Secreted</location>
    </subcellularLocation>
</comment>
<accession>A0A8W8NT65</accession>
<dbReference type="Proteomes" id="UP000005408">
    <property type="component" value="Unassembled WGS sequence"/>
</dbReference>
<dbReference type="PANTHER" id="PTHR11409:SF39">
    <property type="entry name" value="ADENOSINE DEAMINASE 2"/>
    <property type="match status" value="1"/>
</dbReference>
<dbReference type="CDD" id="cd01321">
    <property type="entry name" value="ADGF"/>
    <property type="match status" value="1"/>
</dbReference>
<dbReference type="PANTHER" id="PTHR11409">
    <property type="entry name" value="ADENOSINE DEAMINASE"/>
    <property type="match status" value="1"/>
</dbReference>
<dbReference type="GO" id="GO:0006154">
    <property type="term" value="P:adenosine catabolic process"/>
    <property type="evidence" value="ECO:0007669"/>
    <property type="project" value="InterPro"/>
</dbReference>
<keyword evidence="13" id="KW-1185">Reference proteome</keyword>
<evidence type="ECO:0000256" key="9">
    <source>
        <dbReference type="ARBA" id="ARBA00047764"/>
    </source>
</evidence>
<sequence>MRIGHDVVLNANEQKVNAILMKYKQLEVNRSRVHNGEPFPPSVNFLVGKPLVEKSKVFQIIKSMPKGAALHLHDTSMVDLHWLVKNVTYRENCYMCTNNKYFVYFKFFPGTPPSNPDCPWKSVKEERLKATNKDEFDNLLYLNMTLITPDPAKAYPNIDAVWTRFLQTFDQVGGLINYAPVFVDYFYEALTEFNQDNVQYLEFRGLLPKVYQLDGTTLGKDWVMKTYHDIFVKFVDEHRHEFSGGKVIYSGLRIVPENDVLSQVKESIRFRQLYPDHFAGYDLVGQEDPGKTLLEYLDALLYPSEQVPPIDLPYFFHAGETDWEGTPTDHNLIDAVLLNTSRIGHGYALDKHPQVMKMVKQRNIAVEVNPISNQVLLLVSDLRNHPAADLVAQDFPIVISSDDPGIWGARGLSYDFYMAFMALAGEDADLRLLKKLAINSIELSAMTQVEKSKASNLWRQKWDAFIQKLLHQFNQSGGSVFG</sequence>
<dbReference type="Gene3D" id="3.20.20.140">
    <property type="entry name" value="Metal-dependent hydrolases"/>
    <property type="match status" value="1"/>
</dbReference>
<evidence type="ECO:0000313" key="12">
    <source>
        <dbReference type="EnsemblMetazoa" id="G6623.3:cds"/>
    </source>
</evidence>
<dbReference type="SUPFAM" id="SSF51556">
    <property type="entry name" value="Metallo-dependent hydrolases"/>
    <property type="match status" value="1"/>
</dbReference>
<protein>
    <recommendedName>
        <fullName evidence="4">adenosine deaminase</fullName>
        <ecNumber evidence="4">3.5.4.4</ecNumber>
    </recommendedName>
</protein>
<evidence type="ECO:0000259" key="11">
    <source>
        <dbReference type="Pfam" id="PF08451"/>
    </source>
</evidence>
<keyword evidence="5" id="KW-0964">Secreted</keyword>
<dbReference type="InterPro" id="IPR032466">
    <property type="entry name" value="Metal_Hydrolase"/>
</dbReference>
<evidence type="ECO:0000256" key="7">
    <source>
        <dbReference type="ARBA" id="ARBA00022729"/>
    </source>
</evidence>
<dbReference type="GO" id="GO:0004000">
    <property type="term" value="F:adenosine deaminase activity"/>
    <property type="evidence" value="ECO:0007669"/>
    <property type="project" value="InterPro"/>
</dbReference>
<dbReference type="NCBIfam" id="TIGR01431">
    <property type="entry name" value="adm_rel"/>
    <property type="match status" value="1"/>
</dbReference>
<evidence type="ECO:0000256" key="2">
    <source>
        <dbReference type="ARBA" id="ARBA00004613"/>
    </source>
</evidence>